<proteinExistence type="predicted"/>
<dbReference type="Proteomes" id="UP000233837">
    <property type="component" value="Unassembled WGS sequence"/>
</dbReference>
<gene>
    <name evidence="1" type="ORF">MA16_Dca026378</name>
</gene>
<evidence type="ECO:0000313" key="2">
    <source>
        <dbReference type="Proteomes" id="UP000233837"/>
    </source>
</evidence>
<dbReference type="EMBL" id="KZ502691">
    <property type="protein sequence ID" value="PKU74117.1"/>
    <property type="molecule type" value="Genomic_DNA"/>
</dbReference>
<organism evidence="1 2">
    <name type="scientific">Dendrobium catenatum</name>
    <dbReference type="NCBI Taxonomy" id="906689"/>
    <lineage>
        <taxon>Eukaryota</taxon>
        <taxon>Viridiplantae</taxon>
        <taxon>Streptophyta</taxon>
        <taxon>Embryophyta</taxon>
        <taxon>Tracheophyta</taxon>
        <taxon>Spermatophyta</taxon>
        <taxon>Magnoliopsida</taxon>
        <taxon>Liliopsida</taxon>
        <taxon>Asparagales</taxon>
        <taxon>Orchidaceae</taxon>
        <taxon>Epidendroideae</taxon>
        <taxon>Malaxideae</taxon>
        <taxon>Dendrobiinae</taxon>
        <taxon>Dendrobium</taxon>
    </lineage>
</organism>
<protein>
    <submittedName>
        <fullName evidence="1">Uncharacterized protein</fullName>
    </submittedName>
</protein>
<reference evidence="1 2" key="2">
    <citation type="journal article" date="2017" name="Nature">
        <title>The Apostasia genome and the evolution of orchids.</title>
        <authorList>
            <person name="Zhang G.Q."/>
            <person name="Liu K.W."/>
            <person name="Li Z."/>
            <person name="Lohaus R."/>
            <person name="Hsiao Y.Y."/>
            <person name="Niu S.C."/>
            <person name="Wang J.Y."/>
            <person name="Lin Y.C."/>
            <person name="Xu Q."/>
            <person name="Chen L.J."/>
            <person name="Yoshida K."/>
            <person name="Fujiwara S."/>
            <person name="Wang Z.W."/>
            <person name="Zhang Y.Q."/>
            <person name="Mitsuda N."/>
            <person name="Wang M."/>
            <person name="Liu G.H."/>
            <person name="Pecoraro L."/>
            <person name="Huang H.X."/>
            <person name="Xiao X.J."/>
            <person name="Lin M."/>
            <person name="Wu X.Y."/>
            <person name="Wu W.L."/>
            <person name="Chen Y.Y."/>
            <person name="Chang S.B."/>
            <person name="Sakamoto S."/>
            <person name="Ohme-Takagi M."/>
            <person name="Yagi M."/>
            <person name="Zeng S.J."/>
            <person name="Shen C.Y."/>
            <person name="Yeh C.M."/>
            <person name="Luo Y.B."/>
            <person name="Tsai W.C."/>
            <person name="Van de Peer Y."/>
            <person name="Liu Z.J."/>
        </authorList>
    </citation>
    <scope>NUCLEOTIDE SEQUENCE [LARGE SCALE GENOMIC DNA]</scope>
    <source>
        <tissue evidence="1">The whole plant</tissue>
    </source>
</reference>
<accession>A0A2I0WEN1</accession>
<sequence>MPYHHLNVVREHKGTNYDDNLMVPFSGKTIRSEGLSHKRLLVMSFYFKTTG</sequence>
<dbReference type="AlphaFoldDB" id="A0A2I0WEN1"/>
<evidence type="ECO:0000313" key="1">
    <source>
        <dbReference type="EMBL" id="PKU74117.1"/>
    </source>
</evidence>
<reference evidence="1 2" key="1">
    <citation type="journal article" date="2016" name="Sci. Rep.">
        <title>The Dendrobium catenatum Lindl. genome sequence provides insights into polysaccharide synthase, floral development and adaptive evolution.</title>
        <authorList>
            <person name="Zhang G.Q."/>
            <person name="Xu Q."/>
            <person name="Bian C."/>
            <person name="Tsai W.C."/>
            <person name="Yeh C.M."/>
            <person name="Liu K.W."/>
            <person name="Yoshida K."/>
            <person name="Zhang L.S."/>
            <person name="Chang S.B."/>
            <person name="Chen F."/>
            <person name="Shi Y."/>
            <person name="Su Y.Y."/>
            <person name="Zhang Y.Q."/>
            <person name="Chen L.J."/>
            <person name="Yin Y."/>
            <person name="Lin M."/>
            <person name="Huang H."/>
            <person name="Deng H."/>
            <person name="Wang Z.W."/>
            <person name="Zhu S.L."/>
            <person name="Zhao X."/>
            <person name="Deng C."/>
            <person name="Niu S.C."/>
            <person name="Huang J."/>
            <person name="Wang M."/>
            <person name="Liu G.H."/>
            <person name="Yang H.J."/>
            <person name="Xiao X.J."/>
            <person name="Hsiao Y.Y."/>
            <person name="Wu W.L."/>
            <person name="Chen Y.Y."/>
            <person name="Mitsuda N."/>
            <person name="Ohme-Takagi M."/>
            <person name="Luo Y.B."/>
            <person name="Van de Peer Y."/>
            <person name="Liu Z.J."/>
        </authorList>
    </citation>
    <scope>NUCLEOTIDE SEQUENCE [LARGE SCALE GENOMIC DNA]</scope>
    <source>
        <tissue evidence="1">The whole plant</tissue>
    </source>
</reference>
<keyword evidence="2" id="KW-1185">Reference proteome</keyword>
<name>A0A2I0WEN1_9ASPA</name>